<feature type="binding site" evidence="2">
    <location>
        <position position="99"/>
    </location>
    <ligand>
        <name>substrate</name>
    </ligand>
</feature>
<feature type="active site" description="Tele-phosphohistidine intermediate" evidence="1">
    <location>
        <position position="38"/>
    </location>
</feature>
<dbReference type="InterPro" id="IPR001345">
    <property type="entry name" value="PG/BPGM_mutase_AS"/>
</dbReference>
<protein>
    <submittedName>
        <fullName evidence="3">OLC1v1000564C2</fullName>
    </submittedName>
</protein>
<dbReference type="InterPro" id="IPR052765">
    <property type="entry name" value="PGM-Related"/>
</dbReference>
<dbReference type="Gene3D" id="3.40.50.1240">
    <property type="entry name" value="Phosphoglycerate mutase-like"/>
    <property type="match status" value="1"/>
</dbReference>
<reference evidence="3" key="1">
    <citation type="submission" date="2023-03" db="EMBL/GenBank/DDBJ databases">
        <authorList>
            <person name="Julca I."/>
        </authorList>
    </citation>
    <scope>NUCLEOTIDE SEQUENCE</scope>
</reference>
<feature type="binding site" evidence="2">
    <location>
        <begin position="37"/>
        <end position="44"/>
    </location>
    <ligand>
        <name>substrate</name>
    </ligand>
</feature>
<evidence type="ECO:0000313" key="4">
    <source>
        <dbReference type="Proteomes" id="UP001161247"/>
    </source>
</evidence>
<dbReference type="CDD" id="cd07067">
    <property type="entry name" value="HP_PGM_like"/>
    <property type="match status" value="1"/>
</dbReference>
<feature type="binding site" evidence="2">
    <location>
        <position position="138"/>
    </location>
    <ligand>
        <name>substrate</name>
    </ligand>
</feature>
<dbReference type="PROSITE" id="PS00175">
    <property type="entry name" value="PG_MUTASE"/>
    <property type="match status" value="1"/>
</dbReference>
<evidence type="ECO:0000256" key="1">
    <source>
        <dbReference type="PIRSR" id="PIRSR613078-1"/>
    </source>
</evidence>
<sequence>MGEFINNNHKNNINGNGHVAVLHHSNRHLPRRIILVRHGESAANSDENVYDTTPDHKIPLTSAGIDQARKAGSKVLDLVSEHGDSHNWNVYFYVSPYERARSTLREIGRVVPRNRVSGVREECRIREQDFGNFQDQSKMQGIKLTRNKYGRFFYRFPEGESGADVYDRVSSFVETLWRDIDMKRLYNDPSSVELNVVIVSHEETILIFLMRWFHWSTEQFESLKGPKNCEIRVLELGSSGEYSLAVQHDDETMKEWGLSDEMIEDQNQRAIAKPREYVSNEKNPRYLNSFFDSIDTDDGSHQQDADQNN</sequence>
<keyword evidence="4" id="KW-1185">Reference proteome</keyword>
<dbReference type="SMART" id="SM00855">
    <property type="entry name" value="PGAM"/>
    <property type="match status" value="1"/>
</dbReference>
<evidence type="ECO:0000313" key="3">
    <source>
        <dbReference type="EMBL" id="CAI9102316.1"/>
    </source>
</evidence>
<feature type="active site" description="Proton donor/acceptor" evidence="1">
    <location>
        <position position="127"/>
    </location>
</feature>
<dbReference type="Pfam" id="PF00300">
    <property type="entry name" value="His_Phos_1"/>
    <property type="match status" value="1"/>
</dbReference>
<accession>A0AAV1D465</accession>
<dbReference type="EMBL" id="OX459121">
    <property type="protein sequence ID" value="CAI9102316.1"/>
    <property type="molecule type" value="Genomic_DNA"/>
</dbReference>
<organism evidence="3 4">
    <name type="scientific">Oldenlandia corymbosa var. corymbosa</name>
    <dbReference type="NCBI Taxonomy" id="529605"/>
    <lineage>
        <taxon>Eukaryota</taxon>
        <taxon>Viridiplantae</taxon>
        <taxon>Streptophyta</taxon>
        <taxon>Embryophyta</taxon>
        <taxon>Tracheophyta</taxon>
        <taxon>Spermatophyta</taxon>
        <taxon>Magnoliopsida</taxon>
        <taxon>eudicotyledons</taxon>
        <taxon>Gunneridae</taxon>
        <taxon>Pentapetalae</taxon>
        <taxon>asterids</taxon>
        <taxon>lamiids</taxon>
        <taxon>Gentianales</taxon>
        <taxon>Rubiaceae</taxon>
        <taxon>Rubioideae</taxon>
        <taxon>Spermacoceae</taxon>
        <taxon>Hedyotis-Oldenlandia complex</taxon>
        <taxon>Oldenlandia</taxon>
    </lineage>
</organism>
<dbReference type="GO" id="GO:0003824">
    <property type="term" value="F:catalytic activity"/>
    <property type="evidence" value="ECO:0007669"/>
    <property type="project" value="InterPro"/>
</dbReference>
<gene>
    <name evidence="3" type="ORF">OLC1_LOCUS11680</name>
</gene>
<dbReference type="PANTHER" id="PTHR46192">
    <property type="entry name" value="BROAD-RANGE ACID PHOSPHATASE DET1"/>
    <property type="match status" value="1"/>
</dbReference>
<name>A0AAV1D465_OLDCO</name>
<proteinExistence type="predicted"/>
<dbReference type="InterPro" id="IPR013078">
    <property type="entry name" value="His_Pase_superF_clade-1"/>
</dbReference>
<dbReference type="InterPro" id="IPR029033">
    <property type="entry name" value="His_PPase_superfam"/>
</dbReference>
<evidence type="ECO:0000256" key="2">
    <source>
        <dbReference type="PIRSR" id="PIRSR613078-2"/>
    </source>
</evidence>
<dbReference type="Proteomes" id="UP001161247">
    <property type="component" value="Chromosome 4"/>
</dbReference>
<dbReference type="SUPFAM" id="SSF53254">
    <property type="entry name" value="Phosphoglycerate mutase-like"/>
    <property type="match status" value="1"/>
</dbReference>
<dbReference type="AlphaFoldDB" id="A0AAV1D465"/>